<protein>
    <submittedName>
        <fullName evidence="3">Pancreatic trypsin inhibitor</fullName>
    </submittedName>
</protein>
<dbReference type="PROSITE" id="PS50279">
    <property type="entry name" value="BPTI_KUNITZ_2"/>
    <property type="match status" value="1"/>
</dbReference>
<dbReference type="SUPFAM" id="SSF57362">
    <property type="entry name" value="BPTI-like"/>
    <property type="match status" value="2"/>
</dbReference>
<dbReference type="InterPro" id="IPR002223">
    <property type="entry name" value="Kunitz_BPTI"/>
</dbReference>
<reference evidence="3" key="1">
    <citation type="journal article" date="2017" name="Parasit. Vectors">
        <title>Sialotranscriptomics of Rhipicephalus zambeziensis reveals intricate expression profiles of secretory proteins and suggests tight temporal transcriptional regulation during blood-feeding.</title>
        <authorList>
            <person name="de Castro M.H."/>
            <person name="de Klerk D."/>
            <person name="Pienaar R."/>
            <person name="Rees D.J.G."/>
            <person name="Mans B.J."/>
        </authorList>
    </citation>
    <scope>NUCLEOTIDE SEQUENCE</scope>
    <source>
        <tissue evidence="3">Salivary glands</tissue>
    </source>
</reference>
<dbReference type="Pfam" id="PF00014">
    <property type="entry name" value="Kunitz_BPTI"/>
    <property type="match status" value="1"/>
</dbReference>
<dbReference type="EMBL" id="GFPF01000581">
    <property type="protein sequence ID" value="MAA11727.1"/>
    <property type="molecule type" value="Transcribed_RNA"/>
</dbReference>
<name>A0A224Y2D5_9ACAR</name>
<accession>A0A224Y2D5</accession>
<evidence type="ECO:0000259" key="2">
    <source>
        <dbReference type="PROSITE" id="PS50279"/>
    </source>
</evidence>
<feature type="chain" id="PRO_5012149382" evidence="1">
    <location>
        <begin position="25"/>
        <end position="208"/>
    </location>
</feature>
<evidence type="ECO:0000313" key="3">
    <source>
        <dbReference type="EMBL" id="MAA11727.1"/>
    </source>
</evidence>
<dbReference type="GO" id="GO:0004867">
    <property type="term" value="F:serine-type endopeptidase inhibitor activity"/>
    <property type="evidence" value="ECO:0007669"/>
    <property type="project" value="InterPro"/>
</dbReference>
<proteinExistence type="predicted"/>
<organism evidence="3">
    <name type="scientific">Rhipicephalus zambeziensis</name>
    <dbReference type="NCBI Taxonomy" id="60191"/>
    <lineage>
        <taxon>Eukaryota</taxon>
        <taxon>Metazoa</taxon>
        <taxon>Ecdysozoa</taxon>
        <taxon>Arthropoda</taxon>
        <taxon>Chelicerata</taxon>
        <taxon>Arachnida</taxon>
        <taxon>Acari</taxon>
        <taxon>Parasitiformes</taxon>
        <taxon>Ixodida</taxon>
        <taxon>Ixodoidea</taxon>
        <taxon>Ixodidae</taxon>
        <taxon>Rhipicephalinae</taxon>
        <taxon>Rhipicephalus</taxon>
        <taxon>Rhipicephalus</taxon>
    </lineage>
</organism>
<keyword evidence="1" id="KW-0732">Signal</keyword>
<dbReference type="AlphaFoldDB" id="A0A224Y2D5"/>
<sequence length="208" mass="23256">MSVGTCIMVLFSFGYLLIAALVASNESRQKPRCANDTVTDGWMCDGNEKDTCLRRDYYYDDNEQTCKFLGYMGCNGSSNNYPSLFSCLAECRRNNLTSKAMAFVNHVNCTTKYNPATDNGTITRYYYNSSSNECVSVLVSKGDAYFPQRSYCEQKCNATQPSLSQCTDTKNNGTAPPGWTCSANETLRYTTCRNNTDSLKLRLRSASF</sequence>
<feature type="domain" description="BPTI/Kunitz inhibitor" evidence="2">
    <location>
        <begin position="33"/>
        <end position="91"/>
    </location>
</feature>
<dbReference type="CDD" id="cd00109">
    <property type="entry name" value="Kunitz-type"/>
    <property type="match status" value="1"/>
</dbReference>
<dbReference type="Gene3D" id="4.10.410.10">
    <property type="entry name" value="Pancreatic trypsin inhibitor Kunitz domain"/>
    <property type="match status" value="1"/>
</dbReference>
<evidence type="ECO:0000256" key="1">
    <source>
        <dbReference type="SAM" id="SignalP"/>
    </source>
</evidence>
<dbReference type="InterPro" id="IPR036880">
    <property type="entry name" value="Kunitz_BPTI_sf"/>
</dbReference>
<feature type="signal peptide" evidence="1">
    <location>
        <begin position="1"/>
        <end position="24"/>
    </location>
</feature>